<dbReference type="InterPro" id="IPR001054">
    <property type="entry name" value="A/G_cyclase"/>
</dbReference>
<dbReference type="PANTHER" id="PTHR43081:SF1">
    <property type="entry name" value="ADENYLATE CYCLASE, TERMINAL-DIFFERENTIATION SPECIFIC"/>
    <property type="match status" value="1"/>
</dbReference>
<evidence type="ECO:0000259" key="2">
    <source>
        <dbReference type="PROSITE" id="PS50125"/>
    </source>
</evidence>
<dbReference type="GO" id="GO:0004016">
    <property type="term" value="F:adenylate cyclase activity"/>
    <property type="evidence" value="ECO:0007669"/>
    <property type="project" value="UniProtKB-ARBA"/>
</dbReference>
<comment type="similarity">
    <text evidence="1">Belongs to the adenylyl cyclase class-3 family.</text>
</comment>
<dbReference type="EMBL" id="WMLB01000017">
    <property type="protein sequence ID" value="MTH68072.1"/>
    <property type="molecule type" value="Genomic_DNA"/>
</dbReference>
<dbReference type="InterPro" id="IPR050697">
    <property type="entry name" value="Adenylyl/Guanylyl_Cyclase_3/4"/>
</dbReference>
<gene>
    <name evidence="3" type="ORF">GJ743_06780</name>
</gene>
<dbReference type="Gene3D" id="3.30.70.1230">
    <property type="entry name" value="Nucleotide cyclase"/>
    <property type="match status" value="1"/>
</dbReference>
<keyword evidence="4" id="KW-1185">Reference proteome</keyword>
<dbReference type="OrthoDB" id="310836at2"/>
<dbReference type="PANTHER" id="PTHR43081">
    <property type="entry name" value="ADENYLATE CYCLASE, TERMINAL-DIFFERENTIATION SPECIFIC-RELATED"/>
    <property type="match status" value="1"/>
</dbReference>
<dbReference type="CDD" id="cd07302">
    <property type="entry name" value="CHD"/>
    <property type="match status" value="1"/>
</dbReference>
<dbReference type="InterPro" id="IPR029787">
    <property type="entry name" value="Nucleotide_cyclase"/>
</dbReference>
<proteinExistence type="inferred from homology"/>
<accession>A0A6I3M7J0</accession>
<name>A0A6I3M7J0_9MICO</name>
<reference evidence="3 4" key="1">
    <citation type="submission" date="2019-11" db="EMBL/GenBank/DDBJ databases">
        <title>Agromyces kandeliae sp. nov., isolated from mangrove soil.</title>
        <authorList>
            <person name="Wang R."/>
        </authorList>
    </citation>
    <scope>NUCLEOTIDE SEQUENCE [LARGE SCALE GENOMIC DNA]</scope>
    <source>
        <strain evidence="3 4">JCM 11433</strain>
    </source>
</reference>
<protein>
    <recommendedName>
        <fullName evidence="2">Guanylate cyclase domain-containing protein</fullName>
    </recommendedName>
</protein>
<dbReference type="GO" id="GO:0035556">
    <property type="term" value="P:intracellular signal transduction"/>
    <property type="evidence" value="ECO:0007669"/>
    <property type="project" value="InterPro"/>
</dbReference>
<evidence type="ECO:0000256" key="1">
    <source>
        <dbReference type="ARBA" id="ARBA00005381"/>
    </source>
</evidence>
<comment type="caution">
    <text evidence="3">The sequence shown here is derived from an EMBL/GenBank/DDBJ whole genome shotgun (WGS) entry which is preliminary data.</text>
</comment>
<dbReference type="Pfam" id="PF00211">
    <property type="entry name" value="Guanylate_cyc"/>
    <property type="match status" value="1"/>
</dbReference>
<dbReference type="SMART" id="SM00044">
    <property type="entry name" value="CYCc"/>
    <property type="match status" value="1"/>
</dbReference>
<dbReference type="PROSITE" id="PS50125">
    <property type="entry name" value="GUANYLATE_CYCLASE_2"/>
    <property type="match status" value="1"/>
</dbReference>
<feature type="domain" description="Guanylate cyclase" evidence="2">
    <location>
        <begin position="298"/>
        <end position="406"/>
    </location>
</feature>
<dbReference type="GO" id="GO:0009190">
    <property type="term" value="P:cyclic nucleotide biosynthetic process"/>
    <property type="evidence" value="ECO:0007669"/>
    <property type="project" value="InterPro"/>
</dbReference>
<evidence type="ECO:0000313" key="4">
    <source>
        <dbReference type="Proteomes" id="UP000433071"/>
    </source>
</evidence>
<dbReference type="AlphaFoldDB" id="A0A6I3M7J0"/>
<dbReference type="SUPFAM" id="SSF55073">
    <property type="entry name" value="Nucleotide cyclase"/>
    <property type="match status" value="1"/>
</dbReference>
<evidence type="ECO:0000313" key="3">
    <source>
        <dbReference type="EMBL" id="MTH68072.1"/>
    </source>
</evidence>
<sequence length="454" mass="49093">MPRLRVCDPAGAVGFARSTSILRPSMARADATGTRSIVERVARNPNAPIGSGRRLTGVSGFSREEAAERAGVDVAYVDRLVELGIVVPERSRFSAGDVRRMIMARSLEDAAIPLERLAAAIEHGALSLGFFDAEAYERFAPLSGETFQQVSARTGVPLDLLTTIREAIGSPLPSPDDLVREDEMAVVPFLEMQVAEGFRPESIERLLRVQGDSTRRMAEAEGAWWQSEVIEPSMAAGRSVDEIGNPDLADRSSPLAEQAMLGLYHAQQARAWTSNIIEGFEVLMARAGIHSHLERPPAICFFDITGYTRLTQERGDEAAADLAATLARLVQRGSVRHGGKPIKWLGDGVMFHFRDPGPAVRAGLEMVDELTTAGLPPAHVGLHTGPVLFQQGDYFGQTVNLASRIADYARPGEVLVTEAVAEAGDEEGIVFRDVGPAELKGVSDSMHLFRAEFA</sequence>
<dbReference type="Proteomes" id="UP000433071">
    <property type="component" value="Unassembled WGS sequence"/>
</dbReference>
<organism evidence="3 4">
    <name type="scientific">Agromyces bracchium</name>
    <dbReference type="NCBI Taxonomy" id="88376"/>
    <lineage>
        <taxon>Bacteria</taxon>
        <taxon>Bacillati</taxon>
        <taxon>Actinomycetota</taxon>
        <taxon>Actinomycetes</taxon>
        <taxon>Micrococcales</taxon>
        <taxon>Microbacteriaceae</taxon>
        <taxon>Agromyces</taxon>
    </lineage>
</organism>